<dbReference type="EMBL" id="CP089984">
    <property type="protein sequence ID" value="WXB11272.1"/>
    <property type="molecule type" value="Genomic_DNA"/>
</dbReference>
<keyword evidence="2" id="KW-1185">Reference proteome</keyword>
<sequence>MLLFDGPLTFREFMTHEEVPLATVFREVLTYLVGREDAVLFGAQAVNAYCEPARMTEDVDVLSTQAAGLAEALRAHLAARFHMAMRVREVVAETGFRVYQLRKPKNRHLVDVRQVERLPEYRMIDGVRVLTPVELMALKTVSIAHRGGREKGLSDRLDLARLLRTFPALRSDDGPVVMRLRGMQADESVLHAWRESIATHLEPDEDVDDE</sequence>
<evidence type="ECO:0008006" key="3">
    <source>
        <dbReference type="Google" id="ProtNLM"/>
    </source>
</evidence>
<name>A0ABZ2LK06_9BACT</name>
<evidence type="ECO:0000313" key="2">
    <source>
        <dbReference type="Proteomes" id="UP001370348"/>
    </source>
</evidence>
<dbReference type="RefSeq" id="WP_394820888.1">
    <property type="nucleotide sequence ID" value="NZ_CP089984.1"/>
</dbReference>
<protein>
    <recommendedName>
        <fullName evidence="3">Nucleotidyl transferase AbiEii/AbiGii toxin family protein</fullName>
    </recommendedName>
</protein>
<dbReference type="Proteomes" id="UP001370348">
    <property type="component" value="Chromosome"/>
</dbReference>
<proteinExistence type="predicted"/>
<evidence type="ECO:0000313" key="1">
    <source>
        <dbReference type="EMBL" id="WXB11272.1"/>
    </source>
</evidence>
<organism evidence="1 2">
    <name type="scientific">Pendulispora albinea</name>
    <dbReference type="NCBI Taxonomy" id="2741071"/>
    <lineage>
        <taxon>Bacteria</taxon>
        <taxon>Pseudomonadati</taxon>
        <taxon>Myxococcota</taxon>
        <taxon>Myxococcia</taxon>
        <taxon>Myxococcales</taxon>
        <taxon>Sorangiineae</taxon>
        <taxon>Pendulisporaceae</taxon>
        <taxon>Pendulispora</taxon>
    </lineage>
</organism>
<reference evidence="1 2" key="1">
    <citation type="submission" date="2021-12" db="EMBL/GenBank/DDBJ databases">
        <title>Discovery of the Pendulisporaceae a myxobacterial family with distinct sporulation behavior and unique specialized metabolism.</title>
        <authorList>
            <person name="Garcia R."/>
            <person name="Popoff A."/>
            <person name="Bader C.D."/>
            <person name="Loehr J."/>
            <person name="Walesch S."/>
            <person name="Walt C."/>
            <person name="Boldt J."/>
            <person name="Bunk B."/>
            <person name="Haeckl F.J.F.P.J."/>
            <person name="Gunesch A.P."/>
            <person name="Birkelbach J."/>
            <person name="Nuebel U."/>
            <person name="Pietschmann T."/>
            <person name="Bach T."/>
            <person name="Mueller R."/>
        </authorList>
    </citation>
    <scope>NUCLEOTIDE SEQUENCE [LARGE SCALE GENOMIC DNA]</scope>
    <source>
        <strain evidence="1 2">MSr11954</strain>
    </source>
</reference>
<accession>A0ABZ2LK06</accession>
<gene>
    <name evidence="1" type="ORF">LZC94_25790</name>
</gene>